<reference evidence="7" key="1">
    <citation type="submission" date="2023-07" db="EMBL/GenBank/DDBJ databases">
        <authorList>
            <consortium name="CYATHOMIX"/>
        </authorList>
    </citation>
    <scope>NUCLEOTIDE SEQUENCE</scope>
    <source>
        <strain evidence="7">N/A</strain>
    </source>
</reference>
<name>A0AA36MH94_CYLNA</name>
<dbReference type="GO" id="GO:0005886">
    <property type="term" value="C:plasma membrane"/>
    <property type="evidence" value="ECO:0007669"/>
    <property type="project" value="TreeGrafter"/>
</dbReference>
<gene>
    <name evidence="7" type="ORF">CYNAS_LOCUS22038</name>
</gene>
<dbReference type="InterPro" id="IPR000301">
    <property type="entry name" value="Tetraspanin_animals"/>
</dbReference>
<feature type="transmembrane region" description="Helical" evidence="6">
    <location>
        <begin position="79"/>
        <end position="103"/>
    </location>
</feature>
<comment type="subcellular location">
    <subcellularLocation>
        <location evidence="1 6">Membrane</location>
        <topology evidence="1 6">Multi-pass membrane protein</topology>
    </subcellularLocation>
</comment>
<dbReference type="InterPro" id="IPR018499">
    <property type="entry name" value="Tetraspanin/Peripherin"/>
</dbReference>
<feature type="transmembrane region" description="Helical" evidence="6">
    <location>
        <begin position="110"/>
        <end position="132"/>
    </location>
</feature>
<dbReference type="FunFam" id="1.10.1450.10:FF:000043">
    <property type="entry name" value="Tetraspanin"/>
    <property type="match status" value="1"/>
</dbReference>
<evidence type="ECO:0000256" key="4">
    <source>
        <dbReference type="ARBA" id="ARBA00022989"/>
    </source>
</evidence>
<evidence type="ECO:0000256" key="3">
    <source>
        <dbReference type="ARBA" id="ARBA00022692"/>
    </source>
</evidence>
<proteinExistence type="inferred from homology"/>
<evidence type="ECO:0000256" key="6">
    <source>
        <dbReference type="RuleBase" id="RU361218"/>
    </source>
</evidence>
<dbReference type="PIRSF" id="PIRSF002419">
    <property type="entry name" value="Tetraspanin"/>
    <property type="match status" value="1"/>
</dbReference>
<evidence type="ECO:0000256" key="1">
    <source>
        <dbReference type="ARBA" id="ARBA00004141"/>
    </source>
</evidence>
<dbReference type="SUPFAM" id="SSF48652">
    <property type="entry name" value="Tetraspanin"/>
    <property type="match status" value="1"/>
</dbReference>
<comment type="similarity">
    <text evidence="2 6">Belongs to the tetraspanin (TM4SF) family.</text>
</comment>
<keyword evidence="4 6" id="KW-1133">Transmembrane helix</keyword>
<sequence>MSRPGRPPWQRPLLNSNSAHLSRSMGGCVKTLRSLVFLFNLLFWIAGIVTMGLGIWLLFDPVASDFFALHSAHHGSFRTVGWLLLTAGAIMTFLGCCGCCGAWKMNQCALLLFFTLLVLVFCLELAAAYIAYNKQETIRQYIESSMYDTIRNRYAYDDKYKSAFDTIQQELECCGVKSYTDWLGANWDKKHYTALDNAEPIRIEHGIGAVGGGRGSGYGRVPESCCNTHGIETYPTNCGVSFTHAPLETYSEFVHTVGCANALYDMIHRNLELAIALSVFVGALQLLGMILSMLLCCCIGAQDKKYEY</sequence>
<keyword evidence="3 6" id="KW-0812">Transmembrane</keyword>
<dbReference type="AlphaFoldDB" id="A0AA36MH94"/>
<dbReference type="Proteomes" id="UP001176961">
    <property type="component" value="Unassembled WGS sequence"/>
</dbReference>
<dbReference type="Gene3D" id="1.10.1450.10">
    <property type="entry name" value="Tetraspanin"/>
    <property type="match status" value="1"/>
</dbReference>
<evidence type="ECO:0000256" key="5">
    <source>
        <dbReference type="ARBA" id="ARBA00023136"/>
    </source>
</evidence>
<accession>A0AA36MH94</accession>
<feature type="transmembrane region" description="Helical" evidence="6">
    <location>
        <begin position="35"/>
        <end position="59"/>
    </location>
</feature>
<comment type="caution">
    <text evidence="7">The sequence shown here is derived from an EMBL/GenBank/DDBJ whole genome shotgun (WGS) entry which is preliminary data.</text>
</comment>
<dbReference type="PANTHER" id="PTHR19282:SF551">
    <property type="entry name" value="RE08073P-RELATED"/>
    <property type="match status" value="1"/>
</dbReference>
<organism evidence="7 8">
    <name type="scientific">Cylicocyclus nassatus</name>
    <name type="common">Nematode worm</name>
    <dbReference type="NCBI Taxonomy" id="53992"/>
    <lineage>
        <taxon>Eukaryota</taxon>
        <taxon>Metazoa</taxon>
        <taxon>Ecdysozoa</taxon>
        <taxon>Nematoda</taxon>
        <taxon>Chromadorea</taxon>
        <taxon>Rhabditida</taxon>
        <taxon>Rhabditina</taxon>
        <taxon>Rhabditomorpha</taxon>
        <taxon>Strongyloidea</taxon>
        <taxon>Strongylidae</taxon>
        <taxon>Cylicocyclus</taxon>
    </lineage>
</organism>
<evidence type="ECO:0000313" key="8">
    <source>
        <dbReference type="Proteomes" id="UP001176961"/>
    </source>
</evidence>
<keyword evidence="5 6" id="KW-0472">Membrane</keyword>
<dbReference type="Pfam" id="PF00335">
    <property type="entry name" value="Tetraspanin"/>
    <property type="match status" value="1"/>
</dbReference>
<dbReference type="PANTHER" id="PTHR19282">
    <property type="entry name" value="TETRASPANIN"/>
    <property type="match status" value="1"/>
</dbReference>
<dbReference type="EMBL" id="CATQJL010000326">
    <property type="protein sequence ID" value="CAJ0610055.1"/>
    <property type="molecule type" value="Genomic_DNA"/>
</dbReference>
<evidence type="ECO:0000256" key="2">
    <source>
        <dbReference type="ARBA" id="ARBA00006840"/>
    </source>
</evidence>
<feature type="transmembrane region" description="Helical" evidence="6">
    <location>
        <begin position="273"/>
        <end position="301"/>
    </location>
</feature>
<keyword evidence="8" id="KW-1185">Reference proteome</keyword>
<dbReference type="CDD" id="cd03127">
    <property type="entry name" value="tetraspanin_LEL"/>
    <property type="match status" value="1"/>
</dbReference>
<dbReference type="PRINTS" id="PR00259">
    <property type="entry name" value="TMFOUR"/>
</dbReference>
<evidence type="ECO:0000313" key="7">
    <source>
        <dbReference type="EMBL" id="CAJ0610055.1"/>
    </source>
</evidence>
<protein>
    <recommendedName>
        <fullName evidence="6">Tetraspanin</fullName>
    </recommendedName>
</protein>
<dbReference type="InterPro" id="IPR008952">
    <property type="entry name" value="Tetraspanin_EC2_sf"/>
</dbReference>